<name>A0A150G5W0_GONPE</name>
<comment type="caution">
    <text evidence="1">The sequence shown here is derived from an EMBL/GenBank/DDBJ whole genome shotgun (WGS) entry which is preliminary data.</text>
</comment>
<sequence>MDPVREQKQQARKDVKQLLRALTLEQMSDESKRCYVPVVEDKQSNMKFLHLDDMGCLRNVPPFDILEPPDTYGDGSPRQDGEG</sequence>
<dbReference type="EMBL" id="LSYV01000059">
    <property type="protein sequence ID" value="KXZ45153.1"/>
    <property type="molecule type" value="Genomic_DNA"/>
</dbReference>
<organism evidence="1 2">
    <name type="scientific">Gonium pectorale</name>
    <name type="common">Green alga</name>
    <dbReference type="NCBI Taxonomy" id="33097"/>
    <lineage>
        <taxon>Eukaryota</taxon>
        <taxon>Viridiplantae</taxon>
        <taxon>Chlorophyta</taxon>
        <taxon>core chlorophytes</taxon>
        <taxon>Chlorophyceae</taxon>
        <taxon>CS clade</taxon>
        <taxon>Chlamydomonadales</taxon>
        <taxon>Volvocaceae</taxon>
        <taxon>Gonium</taxon>
    </lineage>
</organism>
<keyword evidence="2" id="KW-1185">Reference proteome</keyword>
<evidence type="ECO:0000313" key="2">
    <source>
        <dbReference type="Proteomes" id="UP000075714"/>
    </source>
</evidence>
<evidence type="ECO:0000313" key="1">
    <source>
        <dbReference type="EMBL" id="KXZ45153.1"/>
    </source>
</evidence>
<accession>A0A150G5W0</accession>
<dbReference type="Proteomes" id="UP000075714">
    <property type="component" value="Unassembled WGS sequence"/>
</dbReference>
<gene>
    <name evidence="1" type="ORF">GPECTOR_58g602</name>
</gene>
<protein>
    <submittedName>
        <fullName evidence="1">Uncharacterized protein</fullName>
    </submittedName>
</protein>
<dbReference type="OrthoDB" id="2015992at2759"/>
<dbReference type="STRING" id="33097.A0A150G5W0"/>
<dbReference type="AlphaFoldDB" id="A0A150G5W0"/>
<reference evidence="2" key="1">
    <citation type="journal article" date="2016" name="Nat. Commun.">
        <title>The Gonium pectorale genome demonstrates co-option of cell cycle regulation during the evolution of multicellularity.</title>
        <authorList>
            <person name="Hanschen E.R."/>
            <person name="Marriage T.N."/>
            <person name="Ferris P.J."/>
            <person name="Hamaji T."/>
            <person name="Toyoda A."/>
            <person name="Fujiyama A."/>
            <person name="Neme R."/>
            <person name="Noguchi H."/>
            <person name="Minakuchi Y."/>
            <person name="Suzuki M."/>
            <person name="Kawai-Toyooka H."/>
            <person name="Smith D.R."/>
            <person name="Sparks H."/>
            <person name="Anderson J."/>
            <person name="Bakaric R."/>
            <person name="Luria V."/>
            <person name="Karger A."/>
            <person name="Kirschner M.W."/>
            <person name="Durand P.M."/>
            <person name="Michod R.E."/>
            <person name="Nozaki H."/>
            <person name="Olson B.J."/>
        </authorList>
    </citation>
    <scope>NUCLEOTIDE SEQUENCE [LARGE SCALE GENOMIC DNA]</scope>
    <source>
        <strain evidence="2">NIES-2863</strain>
    </source>
</reference>
<proteinExistence type="predicted"/>